<feature type="transmembrane region" description="Helical" evidence="1">
    <location>
        <begin position="106"/>
        <end position="127"/>
    </location>
</feature>
<organism evidence="2 3">
    <name type="scientific">Candidatus Collierbacteria bacterium GW2011_GWC2_45_15</name>
    <dbReference type="NCBI Taxonomy" id="1618394"/>
    <lineage>
        <taxon>Bacteria</taxon>
        <taxon>Candidatus Collieribacteriota</taxon>
    </lineage>
</organism>
<keyword evidence="1" id="KW-0812">Transmembrane</keyword>
<dbReference type="Proteomes" id="UP000034214">
    <property type="component" value="Unassembled WGS sequence"/>
</dbReference>
<reference evidence="2 3" key="1">
    <citation type="journal article" date="2015" name="Nature">
        <title>rRNA introns, odd ribosomes, and small enigmatic genomes across a large radiation of phyla.</title>
        <authorList>
            <person name="Brown C.T."/>
            <person name="Hug L.A."/>
            <person name="Thomas B.C."/>
            <person name="Sharon I."/>
            <person name="Castelle C.J."/>
            <person name="Singh A."/>
            <person name="Wilkins M.J."/>
            <person name="Williams K.H."/>
            <person name="Banfield J.F."/>
        </authorList>
    </citation>
    <scope>NUCLEOTIDE SEQUENCE [LARGE SCALE GENOMIC DNA]</scope>
</reference>
<sequence>MSTLLVLVGLFLLFLTKKQMTASLTQFIRHLGGGHKAVIIVWSIIFLPGTIIHEVSHFLAAALTGARTGKIEIFPEYLEDEVEEVDDRTVALGYVQTQRLNPIQGFLVGTAPFTSGLLLLILLSALMQSNYQIGNYKLLLAQGYLFFTIANSFFPSWTDIKHTLTFIILAAVALVVAWFFGFQILLSPDSQIWIITDSLWAALFISVGINITLTAPLSLTNLLLRKRRK</sequence>
<evidence type="ECO:0000313" key="3">
    <source>
        <dbReference type="Proteomes" id="UP000034214"/>
    </source>
</evidence>
<protein>
    <submittedName>
        <fullName evidence="2">Uncharacterized protein</fullName>
    </submittedName>
</protein>
<feature type="transmembrane region" description="Helical" evidence="1">
    <location>
        <begin position="198"/>
        <end position="224"/>
    </location>
</feature>
<dbReference type="EMBL" id="LCKM01000055">
    <property type="protein sequence ID" value="KKT96540.1"/>
    <property type="molecule type" value="Genomic_DNA"/>
</dbReference>
<name>A0A0G1LL94_9BACT</name>
<feature type="transmembrane region" description="Helical" evidence="1">
    <location>
        <begin position="166"/>
        <end position="186"/>
    </location>
</feature>
<accession>A0A0G1LL94</accession>
<dbReference type="AlphaFoldDB" id="A0A0G1LL94"/>
<proteinExistence type="predicted"/>
<evidence type="ECO:0000313" key="2">
    <source>
        <dbReference type="EMBL" id="KKT96540.1"/>
    </source>
</evidence>
<gene>
    <name evidence="2" type="ORF">UW99_C0055G0007</name>
</gene>
<comment type="caution">
    <text evidence="2">The sequence shown here is derived from an EMBL/GenBank/DDBJ whole genome shotgun (WGS) entry which is preliminary data.</text>
</comment>
<feature type="transmembrane region" description="Helical" evidence="1">
    <location>
        <begin position="133"/>
        <end position="154"/>
    </location>
</feature>
<keyword evidence="1" id="KW-1133">Transmembrane helix</keyword>
<evidence type="ECO:0000256" key="1">
    <source>
        <dbReference type="SAM" id="Phobius"/>
    </source>
</evidence>
<feature type="transmembrane region" description="Helical" evidence="1">
    <location>
        <begin position="39"/>
        <end position="63"/>
    </location>
</feature>
<keyword evidence="1" id="KW-0472">Membrane</keyword>